<evidence type="ECO:0000313" key="2">
    <source>
        <dbReference type="EMBL" id="AZN73847.1"/>
    </source>
</evidence>
<organism evidence="2 3">
    <name type="scientific">Georhizobium profundi</name>
    <dbReference type="NCBI Taxonomy" id="2341112"/>
    <lineage>
        <taxon>Bacteria</taxon>
        <taxon>Pseudomonadati</taxon>
        <taxon>Pseudomonadota</taxon>
        <taxon>Alphaproteobacteria</taxon>
        <taxon>Hyphomicrobiales</taxon>
        <taxon>Rhizobiaceae</taxon>
        <taxon>Georhizobium</taxon>
    </lineage>
</organism>
<keyword evidence="1" id="KW-0812">Transmembrane</keyword>
<keyword evidence="3" id="KW-1185">Reference proteome</keyword>
<proteinExistence type="predicted"/>
<dbReference type="OrthoDB" id="7843623at2"/>
<dbReference type="Pfam" id="PF19660">
    <property type="entry name" value="DUF6163"/>
    <property type="match status" value="1"/>
</dbReference>
<feature type="transmembrane region" description="Helical" evidence="1">
    <location>
        <begin position="58"/>
        <end position="78"/>
    </location>
</feature>
<evidence type="ECO:0000313" key="3">
    <source>
        <dbReference type="Proteomes" id="UP000268192"/>
    </source>
</evidence>
<accession>A0A3S9BAA5</accession>
<dbReference type="InterPro" id="IPR046161">
    <property type="entry name" value="DUF6163"/>
</dbReference>
<gene>
    <name evidence="2" type="ORF">D5400_15040</name>
</gene>
<feature type="transmembrane region" description="Helical" evidence="1">
    <location>
        <begin position="85"/>
        <end position="105"/>
    </location>
</feature>
<name>A0A3S9BAA5_9HYPH</name>
<feature type="transmembrane region" description="Helical" evidence="1">
    <location>
        <begin position="20"/>
        <end position="38"/>
    </location>
</feature>
<evidence type="ECO:0008006" key="4">
    <source>
        <dbReference type="Google" id="ProtNLM"/>
    </source>
</evidence>
<keyword evidence="1" id="KW-0472">Membrane</keyword>
<dbReference type="KEGG" id="abaw:D5400_15040"/>
<dbReference type="AlphaFoldDB" id="A0A3S9BAA5"/>
<dbReference type="Proteomes" id="UP000268192">
    <property type="component" value="Chromosome"/>
</dbReference>
<feature type="transmembrane region" description="Helical" evidence="1">
    <location>
        <begin position="111"/>
        <end position="131"/>
    </location>
</feature>
<dbReference type="EMBL" id="CP032509">
    <property type="protein sequence ID" value="AZN73847.1"/>
    <property type="molecule type" value="Genomic_DNA"/>
</dbReference>
<sequence>MLLESDARPRETLTFRLFNIFQRLVAIGALVSALHYWALLSGLYGGELWRFDLMPIHWRVAATALAVLFPVAAVGLWMPVSWGPVIWFCAAATEIAMHLGFPSLFGQNLVVAALHILVIAIYAALRGVLYVEKLRSRRPVRVDSL</sequence>
<reference evidence="2 3" key="1">
    <citation type="submission" date="2018-09" db="EMBL/GenBank/DDBJ databases">
        <title>Marinorhizobium profundi gen. nov., sp. nov., isolated from a deep-sea sediment sample from the New Britain Trench and proposal of Marinorhizobiaceae fam. nov. in the order Rhizobiales of the class Alphaproteobacteria.</title>
        <authorList>
            <person name="Cao J."/>
        </authorList>
    </citation>
    <scope>NUCLEOTIDE SEQUENCE [LARGE SCALE GENOMIC DNA]</scope>
    <source>
        <strain evidence="2 3">WS11</strain>
    </source>
</reference>
<protein>
    <recommendedName>
        <fullName evidence="4">Transmembrane protein</fullName>
    </recommendedName>
</protein>
<keyword evidence="1" id="KW-1133">Transmembrane helix</keyword>
<evidence type="ECO:0000256" key="1">
    <source>
        <dbReference type="SAM" id="Phobius"/>
    </source>
</evidence>